<dbReference type="Gene3D" id="3.40.50.300">
    <property type="entry name" value="P-loop containing nucleotide triphosphate hydrolases"/>
    <property type="match status" value="2"/>
</dbReference>
<dbReference type="Pfam" id="PF07724">
    <property type="entry name" value="AAA_2"/>
    <property type="match status" value="1"/>
</dbReference>
<dbReference type="NCBIfam" id="TIGR02639">
    <property type="entry name" value="ClpA"/>
    <property type="match status" value="1"/>
</dbReference>
<dbReference type="GO" id="GO:0008233">
    <property type="term" value="F:peptidase activity"/>
    <property type="evidence" value="ECO:0007669"/>
    <property type="project" value="UniProtKB-KW"/>
</dbReference>
<evidence type="ECO:0000256" key="2">
    <source>
        <dbReference type="ARBA" id="ARBA00022741"/>
    </source>
</evidence>
<keyword evidence="4" id="KW-0143">Chaperone</keyword>
<dbReference type="PROSITE" id="PS00870">
    <property type="entry name" value="CLPAB_1"/>
    <property type="match status" value="1"/>
</dbReference>
<organism evidence="6">
    <name type="scientific">hydrothermal vent metagenome</name>
    <dbReference type="NCBI Taxonomy" id="652676"/>
    <lineage>
        <taxon>unclassified sequences</taxon>
        <taxon>metagenomes</taxon>
        <taxon>ecological metagenomes</taxon>
    </lineage>
</organism>
<dbReference type="GO" id="GO:0034605">
    <property type="term" value="P:cellular response to heat"/>
    <property type="evidence" value="ECO:0007669"/>
    <property type="project" value="TreeGrafter"/>
</dbReference>
<dbReference type="InterPro" id="IPR036628">
    <property type="entry name" value="Clp_N_dom_sf"/>
</dbReference>
<accession>A0A1W1BTH6</accession>
<dbReference type="PANTHER" id="PTHR11638:SF111">
    <property type="entry name" value="ATP-DEPENDENT CLP PROTEASE ATP-BINDING SUBUNIT CLPA"/>
    <property type="match status" value="1"/>
</dbReference>
<dbReference type="Pfam" id="PF17871">
    <property type="entry name" value="AAA_lid_9"/>
    <property type="match status" value="1"/>
</dbReference>
<evidence type="ECO:0000256" key="4">
    <source>
        <dbReference type="ARBA" id="ARBA00023186"/>
    </source>
</evidence>
<feature type="domain" description="Clp R" evidence="5">
    <location>
        <begin position="1"/>
        <end position="65"/>
    </location>
</feature>
<dbReference type="GO" id="GO:0043335">
    <property type="term" value="P:protein unfolding"/>
    <property type="evidence" value="ECO:0007669"/>
    <property type="project" value="InterPro"/>
</dbReference>
<dbReference type="SMART" id="SM01086">
    <property type="entry name" value="ClpB_D2-small"/>
    <property type="match status" value="1"/>
</dbReference>
<evidence type="ECO:0000313" key="6">
    <source>
        <dbReference type="EMBL" id="SFV56908.1"/>
    </source>
</evidence>
<dbReference type="InterPro" id="IPR003959">
    <property type="entry name" value="ATPase_AAA_core"/>
</dbReference>
<evidence type="ECO:0000256" key="1">
    <source>
        <dbReference type="ARBA" id="ARBA00022737"/>
    </source>
</evidence>
<sequence length="728" mass="81830">MISVSLNEVFKNSMKYAKESSHEYLTIEHVFWSILQSDEGRYTLHTLDVDPDKLTREIVEYIESNTPSVDEQVEPFETMALSKAINDMMVQIHSSGRKEASIGDMLASIFLQENSYAVYLMRKEGIERVDILEVISHQHMDENLQEDKKQEETMLDQFTIELVELSKSGKIDPVIGRESEIERVMQTLCRRKKNNPLLVGEPGVGKTAIAEGLALQISDGKVPEILKESKIFALDMGSLVAGTKYRGDFEKRLKGILTELKQIDKAIIFIDEIHTMVGAGSTSGGSMDAANILKPALARGDIKCIGATTFAEYRNFFDKDKALSRRFAKVDVDEPSIEDTMLILQGIKHKYENYHSIKFSEKSLQRAVELSVKYLHDKFLPDKAMDIIDEVGAHFMLRGEDGVTIMPRDIDESVSKMLKLPSTVIGQEDTAKLETLRRDLSSKIVGQKQAIVEIERAIKRSYAGLNKPNSPIGSFLFVGPTGVGKTALAMELAETMHVHFERLDMSEYMEKHSISRLIGAPPGYVGFEQGGLLTEMIKKHPHTVLLLDEIEKAHPDIMNILLQVMDGAKLTDNNGMVSDFKNVILIMTSNIGTKEANVMGFAKDDSGKAENALKEFFTPEFRNRLSATIHFNSLSIDKLTTIVGHEIDRLNRQMRDKKVVIKVSKSAKRYLAKEGHDDRYGARHIARVIDEQIKEALIDEILFGSLVKGGKVKVDLKDDKLIFDFQAR</sequence>
<keyword evidence="3 6" id="KW-0067">ATP-binding</keyword>
<dbReference type="InterPro" id="IPR041546">
    <property type="entry name" value="ClpA/ClpB_AAA_lid"/>
</dbReference>
<dbReference type="FunFam" id="3.40.50.300:FF:000010">
    <property type="entry name" value="Chaperone clpB 1, putative"/>
    <property type="match status" value="1"/>
</dbReference>
<dbReference type="InterPro" id="IPR027417">
    <property type="entry name" value="P-loop_NTPase"/>
</dbReference>
<name>A0A1W1BTH6_9ZZZZ</name>
<dbReference type="SMART" id="SM00382">
    <property type="entry name" value="AAA"/>
    <property type="match status" value="2"/>
</dbReference>
<reference evidence="6" key="1">
    <citation type="submission" date="2016-10" db="EMBL/GenBank/DDBJ databases">
        <authorList>
            <person name="de Groot N.N."/>
        </authorList>
    </citation>
    <scope>NUCLEOTIDE SEQUENCE</scope>
</reference>
<dbReference type="PROSITE" id="PS00871">
    <property type="entry name" value="CLPAB_2"/>
    <property type="match status" value="1"/>
</dbReference>
<dbReference type="CDD" id="cd19499">
    <property type="entry name" value="RecA-like_ClpB_Hsp104-like"/>
    <property type="match status" value="1"/>
</dbReference>
<dbReference type="InterPro" id="IPR003593">
    <property type="entry name" value="AAA+_ATPase"/>
</dbReference>
<evidence type="ECO:0000256" key="3">
    <source>
        <dbReference type="ARBA" id="ARBA00022840"/>
    </source>
</evidence>
<dbReference type="GO" id="GO:0006508">
    <property type="term" value="P:proteolysis"/>
    <property type="evidence" value="ECO:0007669"/>
    <property type="project" value="UniProtKB-KW"/>
</dbReference>
<keyword evidence="6" id="KW-0378">Hydrolase</keyword>
<keyword evidence="6" id="KW-0645">Protease</keyword>
<evidence type="ECO:0000259" key="5">
    <source>
        <dbReference type="PROSITE" id="PS51903"/>
    </source>
</evidence>
<dbReference type="FunFam" id="3.40.50.300:FF:000025">
    <property type="entry name" value="ATP-dependent Clp protease subunit"/>
    <property type="match status" value="1"/>
</dbReference>
<dbReference type="InterPro" id="IPR004176">
    <property type="entry name" value="Clp_R_N"/>
</dbReference>
<dbReference type="Gene3D" id="1.10.1780.10">
    <property type="entry name" value="Clp, N-terminal domain"/>
    <property type="match status" value="1"/>
</dbReference>
<dbReference type="PROSITE" id="PS51903">
    <property type="entry name" value="CLP_R"/>
    <property type="match status" value="1"/>
</dbReference>
<dbReference type="InterPro" id="IPR019489">
    <property type="entry name" value="Clp_ATPase_C"/>
</dbReference>
<dbReference type="Pfam" id="PF10431">
    <property type="entry name" value="ClpB_D2-small"/>
    <property type="match status" value="1"/>
</dbReference>
<dbReference type="AlphaFoldDB" id="A0A1W1BTH6"/>
<protein>
    <submittedName>
        <fullName evidence="6">ATP-dependent Clp protease ATP-binding subunit ClpA</fullName>
    </submittedName>
</protein>
<dbReference type="CDD" id="cd00009">
    <property type="entry name" value="AAA"/>
    <property type="match status" value="1"/>
</dbReference>
<dbReference type="InterPro" id="IPR028299">
    <property type="entry name" value="ClpA/B_CS2"/>
</dbReference>
<dbReference type="EMBL" id="FPHC01000040">
    <property type="protein sequence ID" value="SFV56908.1"/>
    <property type="molecule type" value="Genomic_DNA"/>
</dbReference>
<dbReference type="GO" id="GO:0016887">
    <property type="term" value="F:ATP hydrolysis activity"/>
    <property type="evidence" value="ECO:0007669"/>
    <property type="project" value="InterPro"/>
</dbReference>
<dbReference type="PANTHER" id="PTHR11638">
    <property type="entry name" value="ATP-DEPENDENT CLP PROTEASE"/>
    <property type="match status" value="1"/>
</dbReference>
<dbReference type="GO" id="GO:0005524">
    <property type="term" value="F:ATP binding"/>
    <property type="evidence" value="ECO:0007669"/>
    <property type="project" value="UniProtKB-KW"/>
</dbReference>
<keyword evidence="2" id="KW-0547">Nucleotide-binding</keyword>
<dbReference type="Pfam" id="PF02861">
    <property type="entry name" value="Clp_N"/>
    <property type="match status" value="1"/>
</dbReference>
<dbReference type="SUPFAM" id="SSF52540">
    <property type="entry name" value="P-loop containing nucleoside triphosphate hydrolases"/>
    <property type="match status" value="2"/>
</dbReference>
<dbReference type="InterPro" id="IPR050130">
    <property type="entry name" value="ClpA_ClpB"/>
</dbReference>
<dbReference type="SUPFAM" id="SSF81923">
    <property type="entry name" value="Double Clp-N motif"/>
    <property type="match status" value="1"/>
</dbReference>
<dbReference type="InterPro" id="IPR018368">
    <property type="entry name" value="ClpA/B_CS1"/>
</dbReference>
<dbReference type="Gene3D" id="1.10.8.60">
    <property type="match status" value="2"/>
</dbReference>
<dbReference type="InterPro" id="IPR013461">
    <property type="entry name" value="ClpA"/>
</dbReference>
<dbReference type="GO" id="GO:0005737">
    <property type="term" value="C:cytoplasm"/>
    <property type="evidence" value="ECO:0007669"/>
    <property type="project" value="TreeGrafter"/>
</dbReference>
<dbReference type="PRINTS" id="PR00300">
    <property type="entry name" value="CLPPROTEASEA"/>
</dbReference>
<dbReference type="InterPro" id="IPR001270">
    <property type="entry name" value="ClpA/B"/>
</dbReference>
<keyword evidence="1" id="KW-0677">Repeat</keyword>
<proteinExistence type="predicted"/>
<gene>
    <name evidence="6" type="ORF">MNB_SV-6-302</name>
</gene>
<dbReference type="Pfam" id="PF00004">
    <property type="entry name" value="AAA"/>
    <property type="match status" value="1"/>
</dbReference>